<sequence length="138" mass="15944">MGKRRLEHVHWSQPLIGFFPKAAASLSVRVISMEKQRKVTLDLARQLVNDKIRLLSDYVCFSPTTTEILEEIKTTVDALTSQGLSRVEGRYRWEFAHEYFVKGRPDLLVKISNAGGIRMWLHTSPSTLRRFLKSQQDL</sequence>
<keyword evidence="2" id="KW-1185">Reference proteome</keyword>
<dbReference type="AlphaFoldDB" id="A0A565ALD5"/>
<evidence type="ECO:0000313" key="2">
    <source>
        <dbReference type="Proteomes" id="UP000489600"/>
    </source>
</evidence>
<evidence type="ECO:0000313" key="1">
    <source>
        <dbReference type="EMBL" id="VVA90220.1"/>
    </source>
</evidence>
<proteinExistence type="predicted"/>
<reference evidence="1" key="1">
    <citation type="submission" date="2019-07" db="EMBL/GenBank/DDBJ databases">
        <authorList>
            <person name="Dittberner H."/>
        </authorList>
    </citation>
    <scope>NUCLEOTIDE SEQUENCE [LARGE SCALE GENOMIC DNA]</scope>
</reference>
<gene>
    <name evidence="1" type="ORF">ANE_LOCUS665</name>
</gene>
<dbReference type="EMBL" id="CABITT030000001">
    <property type="protein sequence ID" value="VVA90220.1"/>
    <property type="molecule type" value="Genomic_DNA"/>
</dbReference>
<comment type="caution">
    <text evidence="1">The sequence shown here is derived from an EMBL/GenBank/DDBJ whole genome shotgun (WGS) entry which is preliminary data.</text>
</comment>
<dbReference type="Proteomes" id="UP000489600">
    <property type="component" value="Unassembled WGS sequence"/>
</dbReference>
<protein>
    <submittedName>
        <fullName evidence="1">Uncharacterized protein</fullName>
    </submittedName>
</protein>
<name>A0A565ALD5_9BRAS</name>
<organism evidence="1 2">
    <name type="scientific">Arabis nemorensis</name>
    <dbReference type="NCBI Taxonomy" id="586526"/>
    <lineage>
        <taxon>Eukaryota</taxon>
        <taxon>Viridiplantae</taxon>
        <taxon>Streptophyta</taxon>
        <taxon>Embryophyta</taxon>
        <taxon>Tracheophyta</taxon>
        <taxon>Spermatophyta</taxon>
        <taxon>Magnoliopsida</taxon>
        <taxon>eudicotyledons</taxon>
        <taxon>Gunneridae</taxon>
        <taxon>Pentapetalae</taxon>
        <taxon>rosids</taxon>
        <taxon>malvids</taxon>
        <taxon>Brassicales</taxon>
        <taxon>Brassicaceae</taxon>
        <taxon>Arabideae</taxon>
        <taxon>Arabis</taxon>
    </lineage>
</organism>
<accession>A0A565ALD5</accession>